<proteinExistence type="predicted"/>
<dbReference type="OrthoDB" id="253126at2759"/>
<protein>
    <submittedName>
        <fullName evidence="2">Uncharacterized protein</fullName>
    </submittedName>
</protein>
<dbReference type="OMA" id="NANGPTH"/>
<feature type="compositionally biased region" description="Basic and acidic residues" evidence="1">
    <location>
        <begin position="192"/>
        <end position="205"/>
    </location>
</feature>
<organism evidence="2 3">
    <name type="scientific">Trypanosoma rangeli</name>
    <dbReference type="NCBI Taxonomy" id="5698"/>
    <lineage>
        <taxon>Eukaryota</taxon>
        <taxon>Discoba</taxon>
        <taxon>Euglenozoa</taxon>
        <taxon>Kinetoplastea</taxon>
        <taxon>Metakinetoplastina</taxon>
        <taxon>Trypanosomatida</taxon>
        <taxon>Trypanosomatidae</taxon>
        <taxon>Trypanosoma</taxon>
        <taxon>Herpetosoma</taxon>
    </lineage>
</organism>
<feature type="region of interest" description="Disordered" evidence="1">
    <location>
        <begin position="145"/>
        <end position="249"/>
    </location>
</feature>
<evidence type="ECO:0000313" key="2">
    <source>
        <dbReference type="EMBL" id="RNF10643.1"/>
    </source>
</evidence>
<evidence type="ECO:0000256" key="1">
    <source>
        <dbReference type="SAM" id="MobiDB-lite"/>
    </source>
</evidence>
<dbReference type="AlphaFoldDB" id="A0A422NYR6"/>
<dbReference type="GeneID" id="40325392"/>
<dbReference type="RefSeq" id="XP_029241689.1">
    <property type="nucleotide sequence ID" value="XM_029378500.1"/>
</dbReference>
<sequence>MQRSNAHSLDDYVIHKPVDVIDGMNRISAYVGGCAAGGAPLQTPLNGTSTTSRHPGGPQMQRAVPAVKREPPLQSPQPPGGMPFTALQQWQQQQQQLRQCPTMPAGRCLDAVVQTETATEDATGGWPLTIERDETFTRRVRTSLAAASSTSSLSAIRASGASSPTNVACHDLEDHKKLSPQSTSSGGKKNKVAGEKPLDACRKSTETQNSSCGTGGDKSSPGKKKKVHGPTHDGNGTAPSVEPSPPPKIVNVTLPTLVTVQPKSVSQISNSSATAVGVVESNKGGGDTREMPVDPGFQYPLPVSRTAAWYLPNSRVLEHTEFKNLLCENWMPPPKSVQDKQVPESWPPTVGVEVTLPSPAAVRDLGLSTDNFIVEFPPPPDLPVPDMPPPGKQKKTKCFCKFCKVCSTV</sequence>
<gene>
    <name evidence="2" type="ORF">TraAM80_01459</name>
</gene>
<name>A0A422NYR6_TRYRA</name>
<comment type="caution">
    <text evidence="2">The sequence shown here is derived from an EMBL/GenBank/DDBJ whole genome shotgun (WGS) entry which is preliminary data.</text>
</comment>
<evidence type="ECO:0000313" key="3">
    <source>
        <dbReference type="Proteomes" id="UP000283634"/>
    </source>
</evidence>
<keyword evidence="3" id="KW-1185">Reference proteome</keyword>
<reference evidence="2 3" key="1">
    <citation type="journal article" date="2018" name="BMC Genomics">
        <title>Genomic comparison of Trypanosoma conorhini and Trypanosoma rangeli to Trypanosoma cruzi strains of high and low virulence.</title>
        <authorList>
            <person name="Bradwell K.R."/>
            <person name="Koparde V.N."/>
            <person name="Matveyev A.V."/>
            <person name="Serrano M.G."/>
            <person name="Alves J.M."/>
            <person name="Parikh H."/>
            <person name="Huang B."/>
            <person name="Lee V."/>
            <person name="Espinosa-Alvarez O."/>
            <person name="Ortiz P.A."/>
            <person name="Costa-Martins A.G."/>
            <person name="Teixeira M.M."/>
            <person name="Buck G.A."/>
        </authorList>
    </citation>
    <scope>NUCLEOTIDE SEQUENCE [LARGE SCALE GENOMIC DNA]</scope>
    <source>
        <strain evidence="2 3">AM80</strain>
    </source>
</reference>
<feature type="compositionally biased region" description="Low complexity" evidence="1">
    <location>
        <begin position="145"/>
        <end position="159"/>
    </location>
</feature>
<dbReference type="EMBL" id="MKGL01000029">
    <property type="protein sequence ID" value="RNF10643.1"/>
    <property type="molecule type" value="Genomic_DNA"/>
</dbReference>
<accession>A0A422NYR6</accession>
<dbReference type="VEuPathDB" id="TriTrypDB:TRSC58_02317"/>
<dbReference type="Proteomes" id="UP000283634">
    <property type="component" value="Unassembled WGS sequence"/>
</dbReference>